<dbReference type="Gramene" id="KFK29183">
    <property type="protein sequence ID" value="KFK29183"/>
    <property type="gene ID" value="AALP_AA7G100400"/>
</dbReference>
<keyword evidence="3" id="KW-1185">Reference proteome</keyword>
<evidence type="ECO:0008006" key="4">
    <source>
        <dbReference type="Google" id="ProtNLM"/>
    </source>
</evidence>
<evidence type="ECO:0000313" key="2">
    <source>
        <dbReference type="EMBL" id="KFK29183.1"/>
    </source>
</evidence>
<dbReference type="Proteomes" id="UP000029120">
    <property type="component" value="Chromosome 7"/>
</dbReference>
<keyword evidence="1" id="KW-1133">Transmembrane helix</keyword>
<dbReference type="EMBL" id="CM002875">
    <property type="protein sequence ID" value="KFK29183.1"/>
    <property type="molecule type" value="Genomic_DNA"/>
</dbReference>
<dbReference type="AlphaFoldDB" id="A0A087GH31"/>
<evidence type="ECO:0000256" key="1">
    <source>
        <dbReference type="SAM" id="Phobius"/>
    </source>
</evidence>
<protein>
    <recommendedName>
        <fullName evidence="4">Transmembrane protein</fullName>
    </recommendedName>
</protein>
<name>A0A087GH31_ARAAL</name>
<reference evidence="3" key="1">
    <citation type="journal article" date="2015" name="Nat. Plants">
        <title>Genome expansion of Arabis alpina linked with retrotransposition and reduced symmetric DNA methylation.</title>
        <authorList>
            <person name="Willing E.M."/>
            <person name="Rawat V."/>
            <person name="Mandakova T."/>
            <person name="Maumus F."/>
            <person name="James G.V."/>
            <person name="Nordstroem K.J."/>
            <person name="Becker C."/>
            <person name="Warthmann N."/>
            <person name="Chica C."/>
            <person name="Szarzynska B."/>
            <person name="Zytnicki M."/>
            <person name="Albani M.C."/>
            <person name="Kiefer C."/>
            <person name="Bergonzi S."/>
            <person name="Castaings L."/>
            <person name="Mateos J.L."/>
            <person name="Berns M.C."/>
            <person name="Bujdoso N."/>
            <person name="Piofczyk T."/>
            <person name="de Lorenzo L."/>
            <person name="Barrero-Sicilia C."/>
            <person name="Mateos I."/>
            <person name="Piednoel M."/>
            <person name="Hagmann J."/>
            <person name="Chen-Min-Tao R."/>
            <person name="Iglesias-Fernandez R."/>
            <person name="Schuster S.C."/>
            <person name="Alonso-Blanco C."/>
            <person name="Roudier F."/>
            <person name="Carbonero P."/>
            <person name="Paz-Ares J."/>
            <person name="Davis S.J."/>
            <person name="Pecinka A."/>
            <person name="Quesneville H."/>
            <person name="Colot V."/>
            <person name="Lysak M.A."/>
            <person name="Weigel D."/>
            <person name="Coupland G."/>
            <person name="Schneeberger K."/>
        </authorList>
    </citation>
    <scope>NUCLEOTIDE SEQUENCE [LARGE SCALE GENOMIC DNA]</scope>
    <source>
        <strain evidence="3">cv. Pajares</strain>
    </source>
</reference>
<keyword evidence="1" id="KW-0472">Membrane</keyword>
<evidence type="ECO:0000313" key="3">
    <source>
        <dbReference type="Proteomes" id="UP000029120"/>
    </source>
</evidence>
<proteinExistence type="predicted"/>
<sequence length="107" mass="12096">MNLRSSIVVSQIPNFGMESTLLKGFLWWCDASFNNLFQSRTVAVTWRLGPCPHHVSFCSPLVLAVVGFRIWFGVSWLRLVLIWLVVLASLCCVKLWTADGPLRVFVA</sequence>
<gene>
    <name evidence="2" type="ordered locus">AALP_Aa7g100400</name>
</gene>
<organism evidence="2 3">
    <name type="scientific">Arabis alpina</name>
    <name type="common">Alpine rock-cress</name>
    <dbReference type="NCBI Taxonomy" id="50452"/>
    <lineage>
        <taxon>Eukaryota</taxon>
        <taxon>Viridiplantae</taxon>
        <taxon>Streptophyta</taxon>
        <taxon>Embryophyta</taxon>
        <taxon>Tracheophyta</taxon>
        <taxon>Spermatophyta</taxon>
        <taxon>Magnoliopsida</taxon>
        <taxon>eudicotyledons</taxon>
        <taxon>Gunneridae</taxon>
        <taxon>Pentapetalae</taxon>
        <taxon>rosids</taxon>
        <taxon>malvids</taxon>
        <taxon>Brassicales</taxon>
        <taxon>Brassicaceae</taxon>
        <taxon>Arabideae</taxon>
        <taxon>Arabis</taxon>
    </lineage>
</organism>
<feature type="transmembrane region" description="Helical" evidence="1">
    <location>
        <begin position="79"/>
        <end position="97"/>
    </location>
</feature>
<keyword evidence="1" id="KW-0812">Transmembrane</keyword>
<accession>A0A087GH31</accession>